<dbReference type="Proteomes" id="UP001329430">
    <property type="component" value="Chromosome 5"/>
</dbReference>
<dbReference type="PIRSF" id="PIRSF000915">
    <property type="entry name" value="PGP-type_phosphatase"/>
    <property type="match status" value="1"/>
</dbReference>
<evidence type="ECO:0000256" key="4">
    <source>
        <dbReference type="PIRSR" id="PIRSR000915-3"/>
    </source>
</evidence>
<dbReference type="AlphaFoldDB" id="A0AAN7ZHF6"/>
<reference evidence="5 6" key="1">
    <citation type="journal article" date="2024" name="Insects">
        <title>An Improved Chromosome-Level Genome Assembly of the Firefly Pyrocoelia pectoralis.</title>
        <authorList>
            <person name="Fu X."/>
            <person name="Meyer-Rochow V.B."/>
            <person name="Ballantyne L."/>
            <person name="Zhu X."/>
        </authorList>
    </citation>
    <scope>NUCLEOTIDE SEQUENCE [LARGE SCALE GENOMIC DNA]</scope>
    <source>
        <strain evidence="5">XCY_ONT2</strain>
    </source>
</reference>
<comment type="caution">
    <text evidence="5">The sequence shown here is derived from an EMBL/GenBank/DDBJ whole genome shotgun (WGS) entry which is preliminary data.</text>
</comment>
<dbReference type="GO" id="GO:0046872">
    <property type="term" value="F:metal ion binding"/>
    <property type="evidence" value="ECO:0007669"/>
    <property type="project" value="UniProtKB-KW"/>
</dbReference>
<comment type="cofactor">
    <cofactor evidence="4">
        <name>Mg(2+)</name>
        <dbReference type="ChEBI" id="CHEBI:18420"/>
    </cofactor>
    <text evidence="4">Divalent metal ions. Mg(2+) is the most effective.</text>
</comment>
<feature type="binding site" evidence="3">
    <location>
        <position position="218"/>
    </location>
    <ligand>
        <name>substrate</name>
    </ligand>
</feature>
<comment type="similarity">
    <text evidence="1">Belongs to the HAD-like hydrolase superfamily.</text>
</comment>
<dbReference type="Gene3D" id="3.40.50.1000">
    <property type="entry name" value="HAD superfamily/HAD-like"/>
    <property type="match status" value="2"/>
</dbReference>
<evidence type="ECO:0008006" key="7">
    <source>
        <dbReference type="Google" id="ProtNLM"/>
    </source>
</evidence>
<name>A0AAN7ZHF6_9COLE</name>
<feature type="binding site" evidence="4">
    <location>
        <position position="27"/>
    </location>
    <ligand>
        <name>Mg(2+)</name>
        <dbReference type="ChEBI" id="CHEBI:18420"/>
    </ligand>
</feature>
<feature type="binding site" evidence="4">
    <location>
        <position position="29"/>
    </location>
    <ligand>
        <name>Mg(2+)</name>
        <dbReference type="ChEBI" id="CHEBI:18420"/>
    </ligand>
</feature>
<dbReference type="Pfam" id="PF13242">
    <property type="entry name" value="Hydrolase_like"/>
    <property type="match status" value="1"/>
</dbReference>
<proteinExistence type="inferred from homology"/>
<evidence type="ECO:0000313" key="5">
    <source>
        <dbReference type="EMBL" id="KAK5644072.1"/>
    </source>
</evidence>
<dbReference type="InterPro" id="IPR006357">
    <property type="entry name" value="HAD-SF_hydro_IIA"/>
</dbReference>
<protein>
    <recommendedName>
        <fullName evidence="7">4-nitrophenylphosphatase</fullName>
    </recommendedName>
</protein>
<dbReference type="InterPro" id="IPR023214">
    <property type="entry name" value="HAD_sf"/>
</dbReference>
<dbReference type="NCBIfam" id="TIGR01460">
    <property type="entry name" value="HAD-SF-IIA"/>
    <property type="match status" value="1"/>
</dbReference>
<evidence type="ECO:0000313" key="6">
    <source>
        <dbReference type="Proteomes" id="UP001329430"/>
    </source>
</evidence>
<evidence type="ECO:0000256" key="2">
    <source>
        <dbReference type="PIRSR" id="PIRSR000915-1"/>
    </source>
</evidence>
<feature type="binding site" evidence="4">
    <location>
        <position position="244"/>
    </location>
    <ligand>
        <name>Mg(2+)</name>
        <dbReference type="ChEBI" id="CHEBI:18420"/>
    </ligand>
</feature>
<accession>A0AAN7ZHF6</accession>
<dbReference type="GO" id="GO:0005737">
    <property type="term" value="C:cytoplasm"/>
    <property type="evidence" value="ECO:0007669"/>
    <property type="project" value="TreeGrafter"/>
</dbReference>
<feature type="active site" description="Proton donor" evidence="2">
    <location>
        <position position="27"/>
    </location>
</feature>
<feature type="active site" description="Proton donor" evidence="2">
    <location>
        <position position="29"/>
    </location>
</feature>
<dbReference type="GO" id="GO:0016791">
    <property type="term" value="F:phosphatase activity"/>
    <property type="evidence" value="ECO:0007669"/>
    <property type="project" value="TreeGrafter"/>
</dbReference>
<dbReference type="Pfam" id="PF13344">
    <property type="entry name" value="Hydrolase_6"/>
    <property type="match status" value="1"/>
</dbReference>
<dbReference type="EMBL" id="JAVRBK010000005">
    <property type="protein sequence ID" value="KAK5644072.1"/>
    <property type="molecule type" value="Genomic_DNA"/>
</dbReference>
<dbReference type="PANTHER" id="PTHR19288">
    <property type="entry name" value="4-NITROPHENYLPHOSPHATASE-RELATED"/>
    <property type="match status" value="1"/>
</dbReference>
<gene>
    <name evidence="5" type="ORF">RI129_007917</name>
</gene>
<keyword evidence="6" id="KW-1185">Reference proteome</keyword>
<evidence type="ECO:0000256" key="3">
    <source>
        <dbReference type="PIRSR" id="PIRSR000915-2"/>
    </source>
</evidence>
<dbReference type="PANTHER" id="PTHR19288:SF4">
    <property type="entry name" value="RE04130P-RELATED"/>
    <property type="match status" value="1"/>
</dbReference>
<sequence>MSPQDLKLLSTNELKLFFNSFDTIICDIDGVIRHFQRNIEGAKKTLSLLKKNGKKIHFVTNNSTEIPEKLLPFLNDVNGEFGVEDIAMPSMALISYLKRLNLNQQIFIMGTSDFQKQFRDAGLSVFDSDSIVFLNVVGDLLDENVASDIGVVILDVDYEINFVKLAKAVSCLRSDVVYLTGASDKYIPITKTTPLMGPGLFHNMLYELTGKLPTNFGKPSSKFQEFVLRKFNITDPSKVLLIGDSLTQDISFGENCGFQTLLVLTGVSTLEDIETDTIVPKYFLDKFTDLRDLLQHC</sequence>
<organism evidence="5 6">
    <name type="scientific">Pyrocoelia pectoralis</name>
    <dbReference type="NCBI Taxonomy" id="417401"/>
    <lineage>
        <taxon>Eukaryota</taxon>
        <taxon>Metazoa</taxon>
        <taxon>Ecdysozoa</taxon>
        <taxon>Arthropoda</taxon>
        <taxon>Hexapoda</taxon>
        <taxon>Insecta</taxon>
        <taxon>Pterygota</taxon>
        <taxon>Neoptera</taxon>
        <taxon>Endopterygota</taxon>
        <taxon>Coleoptera</taxon>
        <taxon>Polyphaga</taxon>
        <taxon>Elateriformia</taxon>
        <taxon>Elateroidea</taxon>
        <taxon>Lampyridae</taxon>
        <taxon>Lampyrinae</taxon>
        <taxon>Pyrocoelia</taxon>
    </lineage>
</organism>
<evidence type="ECO:0000256" key="1">
    <source>
        <dbReference type="PIRNR" id="PIRNR000915"/>
    </source>
</evidence>
<dbReference type="SUPFAM" id="SSF56784">
    <property type="entry name" value="HAD-like"/>
    <property type="match status" value="1"/>
</dbReference>
<keyword evidence="4" id="KW-0460">Magnesium</keyword>
<keyword evidence="1" id="KW-0378">Hydrolase</keyword>
<dbReference type="InterPro" id="IPR036412">
    <property type="entry name" value="HAD-like_sf"/>
</dbReference>
<keyword evidence="4" id="KW-0479">Metal-binding</keyword>